<feature type="domain" description="EB" evidence="1">
    <location>
        <begin position="41"/>
        <end position="77"/>
    </location>
</feature>
<sequence>MRFFIFLIFAGATALPANFDYYDDSILVPPTTVAEIISYDSLLGYSCHSDRNCGGLVSNALCVNGKCECEPGYIANGLWSCLEIKKSCDN</sequence>
<dbReference type="EMBL" id="CAJNRF010002088">
    <property type="protein sequence ID" value="CAF2033378.1"/>
    <property type="molecule type" value="Genomic_DNA"/>
</dbReference>
<proteinExistence type="predicted"/>
<gene>
    <name evidence="2" type="ORF">WKI299_LOCUS7041</name>
    <name evidence="3" type="ORF">XDN619_LOCUS15738</name>
</gene>
<dbReference type="Pfam" id="PF01683">
    <property type="entry name" value="EB"/>
    <property type="match status" value="1"/>
</dbReference>
<protein>
    <recommendedName>
        <fullName evidence="1">EB domain-containing protein</fullName>
    </recommendedName>
</protein>
<organism evidence="3 4">
    <name type="scientific">Rotaria magnacalcarata</name>
    <dbReference type="NCBI Taxonomy" id="392030"/>
    <lineage>
        <taxon>Eukaryota</taxon>
        <taxon>Metazoa</taxon>
        <taxon>Spiralia</taxon>
        <taxon>Gnathifera</taxon>
        <taxon>Rotifera</taxon>
        <taxon>Eurotatoria</taxon>
        <taxon>Bdelloidea</taxon>
        <taxon>Philodinida</taxon>
        <taxon>Philodinidae</taxon>
        <taxon>Rotaria</taxon>
    </lineage>
</organism>
<evidence type="ECO:0000313" key="4">
    <source>
        <dbReference type="Proteomes" id="UP000663887"/>
    </source>
</evidence>
<dbReference type="InterPro" id="IPR006149">
    <property type="entry name" value="EB_dom"/>
</dbReference>
<accession>A0A816SYZ8</accession>
<comment type="caution">
    <text evidence="3">The sequence shown here is derived from an EMBL/GenBank/DDBJ whole genome shotgun (WGS) entry which is preliminary data.</text>
</comment>
<dbReference type="EMBL" id="CAJNRG010006460">
    <property type="protein sequence ID" value="CAF2086340.1"/>
    <property type="molecule type" value="Genomic_DNA"/>
</dbReference>
<dbReference type="Proteomes" id="UP000663856">
    <property type="component" value="Unassembled WGS sequence"/>
</dbReference>
<evidence type="ECO:0000313" key="2">
    <source>
        <dbReference type="EMBL" id="CAF2033378.1"/>
    </source>
</evidence>
<dbReference type="AlphaFoldDB" id="A0A816SYZ8"/>
<evidence type="ECO:0000313" key="3">
    <source>
        <dbReference type="EMBL" id="CAF2086340.1"/>
    </source>
</evidence>
<reference evidence="3" key="1">
    <citation type="submission" date="2021-02" db="EMBL/GenBank/DDBJ databases">
        <authorList>
            <person name="Nowell W R."/>
        </authorList>
    </citation>
    <scope>NUCLEOTIDE SEQUENCE</scope>
</reference>
<evidence type="ECO:0000259" key="1">
    <source>
        <dbReference type="Pfam" id="PF01683"/>
    </source>
</evidence>
<name>A0A816SYZ8_9BILA</name>
<dbReference type="Proteomes" id="UP000663887">
    <property type="component" value="Unassembled WGS sequence"/>
</dbReference>